<keyword evidence="7" id="KW-0507">mRNA processing</keyword>
<evidence type="ECO:0000256" key="2">
    <source>
        <dbReference type="ARBA" id="ARBA00004463"/>
    </source>
</evidence>
<dbReference type="InterPro" id="IPR035979">
    <property type="entry name" value="RBD_domain_sf"/>
</dbReference>
<accession>A0AAV6WN36</accession>
<dbReference type="GO" id="GO:0003723">
    <property type="term" value="F:RNA binding"/>
    <property type="evidence" value="ECO:0007669"/>
    <property type="project" value="UniProtKB-UniRule"/>
</dbReference>
<dbReference type="FunFam" id="3.40.50.11320:FF:000001">
    <property type="entry name" value="Carboxypeptidase"/>
    <property type="match status" value="1"/>
</dbReference>
<evidence type="ECO:0000256" key="4">
    <source>
        <dbReference type="ARBA" id="ARBA00009431"/>
    </source>
</evidence>
<evidence type="ECO:0000256" key="11">
    <source>
        <dbReference type="ARBA" id="ARBA00022801"/>
    </source>
</evidence>
<dbReference type="FunFam" id="3.30.70.330:FF:000395">
    <property type="entry name" value="Polyadenylate-binding protein RBP47"/>
    <property type="match status" value="1"/>
</dbReference>
<dbReference type="InterPro" id="IPR012677">
    <property type="entry name" value="Nucleotide-bd_a/b_plait_sf"/>
</dbReference>
<evidence type="ECO:0000256" key="17">
    <source>
        <dbReference type="ARBA" id="ARBA00061069"/>
    </source>
</evidence>
<dbReference type="InterPro" id="IPR018202">
    <property type="entry name" value="Ser_caboxypep_ser_AS"/>
</dbReference>
<evidence type="ECO:0000256" key="6">
    <source>
        <dbReference type="ARBA" id="ARBA00022645"/>
    </source>
</evidence>
<dbReference type="FunFam" id="3.30.70.330:FF:000144">
    <property type="entry name" value="Polyadenylate-binding protein RBP47B"/>
    <property type="match status" value="1"/>
</dbReference>
<keyword evidence="11 20" id="KW-0378">Hydrolase</keyword>
<dbReference type="PROSITE" id="PS00560">
    <property type="entry name" value="CARBOXYPEPT_SER_HIS"/>
    <property type="match status" value="2"/>
</dbReference>
<sequence>MNGGDLNQQQQQQQQQQMMQQQQWAAMQQYQQQWMAMQYPAMAVQQHMIYNQHYVPYYQHPHQQQQQQTPPPPPQQKQNNPIQSSSEDNKTIWIGDLQQWMDDGYLQSCFSQAGEVVTVKIIRNKQTGHSERYGFIEFDSHASAEKVLQTYNGNMMPNTEQPFRLNWAAFSTGDRRPEIGSDLSIFVGDLATDVTDALLHDTFASRYPSVKSAKVVVDPNSGRSKGYGFVRFGDENERSRAMTEMNGAFCSSRPMRVSVATPKKTLPQQQFASQAVVLAGGFANGVVPQGQSENDSSNTTIFVGGLDSDVTDEELRQAFTPFGEVISVKIPVGKGCGFVQFANRSNAEEAIQRLSGAVIGKQTVRLSWGRNMGNKQHFRGDHHNNQWNGAYYGRQGYNGYGYAAAGAAYGASSNGHGYYNGKGFEPIGKLIRARLSKSSVNSVTEDVSREYSSVYVGPQVALKEADKILMLPGQPKVNFNHYSGYVTVDPNPGRALFYYFAESEYASSKPLVLWLNGGPGCSSMAGGAMTELGPFRVNPDGKTLWHNEYSWNSLANVLFLESPAGVGFSYSNTTVEYGDKNTAADSYTFLVNWLERFPEYKTRDFYITGESYAGHYVPQLASLILKNNKITNQTVINLKGIAIGNAEIDFEDELSGMYDYFWTHALISDEHHEAIIKNCDFSSSASVSSACNSVLDQADAARGTIYYYDIYAPLCPSSPNSSSVSGFDPCSGDYAFTYLNTPEVQKAFHANVTGIPGPWNSCNGTIFSYWKDRPDTILPTIKQLMASGIRVWIYSGDTDQRVPVTSTRYSMVKLGSPVLTPWYPWYSEGEVGGYAVEYQNVTFVSIRGAGHFVPSYQPERAFKMFSSFLEGKLPPPYVEFYGGRGYDPLGKLLKTRKKRKSPNHLTEDALTEYSPVYIASQDGMKEADQIVMLTGQPTVNFDQYSGYVTVDPTAGRTLFYYFTEAEDSASKPLVLLLNGGPGCSSIGYGAMTELEPCRDYVTGDKRTTADSYTFLVNWFERFPEYKTRDFYLTGESYAGYYVPQLVDLIQRNNKITNQTVIKLKGIAQSSYDPCSDDYVFAYLNTPEVQKALHTNITAVAGPWEDCNFEVNGNWQDEPDTVLPDIKKLMASGINVWIYSEDTDGIIPVTATRYLMTKLGAPMKMPWYPWYSQGEVGGYVVGYENVTFVTIRGAGHFVPNYQPERAFAFFSSFLEGKFPPGEN</sequence>
<dbReference type="CDD" id="cd12344">
    <property type="entry name" value="RRM1_SECp43_like"/>
    <property type="match status" value="1"/>
</dbReference>
<keyword evidence="12 19" id="KW-0694">RNA-binding</keyword>
<keyword evidence="5" id="KW-0964">Secreted</keyword>
<dbReference type="Pfam" id="PF00450">
    <property type="entry name" value="Peptidase_S10"/>
    <property type="match status" value="4"/>
</dbReference>
<evidence type="ECO:0000256" key="16">
    <source>
        <dbReference type="ARBA" id="ARBA00057395"/>
    </source>
</evidence>
<dbReference type="Gene3D" id="3.30.70.330">
    <property type="match status" value="3"/>
</dbReference>
<evidence type="ECO:0000256" key="3">
    <source>
        <dbReference type="ARBA" id="ARBA00004613"/>
    </source>
</evidence>
<reference evidence="23" key="1">
    <citation type="submission" date="2019-10" db="EMBL/GenBank/DDBJ databases">
        <authorList>
            <person name="Zhang R."/>
            <person name="Pan Y."/>
            <person name="Wang J."/>
            <person name="Ma R."/>
            <person name="Yu S."/>
        </authorList>
    </citation>
    <scope>NUCLEOTIDE SEQUENCE</scope>
    <source>
        <strain evidence="23">LA-IB0</strain>
        <tissue evidence="23">Leaf</tissue>
    </source>
</reference>
<dbReference type="SMART" id="SM00360">
    <property type="entry name" value="RRM"/>
    <property type="match status" value="3"/>
</dbReference>
<keyword evidence="10" id="KW-0677">Repeat</keyword>
<dbReference type="PROSITE" id="PS50102">
    <property type="entry name" value="RRM"/>
    <property type="match status" value="3"/>
</dbReference>
<evidence type="ECO:0000256" key="19">
    <source>
        <dbReference type="PROSITE-ProRule" id="PRU00176"/>
    </source>
</evidence>
<evidence type="ECO:0000259" key="22">
    <source>
        <dbReference type="PROSITE" id="PS50102"/>
    </source>
</evidence>
<dbReference type="InterPro" id="IPR029058">
    <property type="entry name" value="AB_hydrolase_fold"/>
</dbReference>
<evidence type="ECO:0000313" key="23">
    <source>
        <dbReference type="EMBL" id="KAG8368333.1"/>
    </source>
</evidence>
<dbReference type="Gene3D" id="6.10.250.940">
    <property type="match status" value="2"/>
</dbReference>
<dbReference type="FunFam" id="3.40.50.1820:FF:000030">
    <property type="entry name" value="Carboxypeptidase"/>
    <property type="match status" value="1"/>
</dbReference>
<keyword evidence="24" id="KW-1185">Reference proteome</keyword>
<evidence type="ECO:0000256" key="14">
    <source>
        <dbReference type="ARBA" id="ARBA00023180"/>
    </source>
</evidence>
<dbReference type="PANTHER" id="PTHR11802">
    <property type="entry name" value="SERINE PROTEASE FAMILY S10 SERINE CARBOXYPEPTIDASE"/>
    <property type="match status" value="1"/>
</dbReference>
<keyword evidence="14" id="KW-0325">Glycoprotein</keyword>
<evidence type="ECO:0000256" key="18">
    <source>
        <dbReference type="ARBA" id="ARBA00063471"/>
    </source>
</evidence>
<dbReference type="SUPFAM" id="SSF54928">
    <property type="entry name" value="RNA-binding domain, RBD"/>
    <property type="match status" value="3"/>
</dbReference>
<feature type="region of interest" description="Disordered" evidence="21">
    <location>
        <begin position="60"/>
        <end position="87"/>
    </location>
</feature>
<evidence type="ECO:0000256" key="10">
    <source>
        <dbReference type="ARBA" id="ARBA00022737"/>
    </source>
</evidence>
<dbReference type="PRINTS" id="PR00724">
    <property type="entry name" value="CRBOXYPTASEC"/>
</dbReference>
<evidence type="ECO:0000256" key="21">
    <source>
        <dbReference type="SAM" id="MobiDB-lite"/>
    </source>
</evidence>
<evidence type="ECO:0000256" key="5">
    <source>
        <dbReference type="ARBA" id="ARBA00022525"/>
    </source>
</evidence>
<dbReference type="GO" id="GO:0004185">
    <property type="term" value="F:serine-type carboxypeptidase activity"/>
    <property type="evidence" value="ECO:0007669"/>
    <property type="project" value="UniProtKB-UniRule"/>
</dbReference>
<dbReference type="GO" id="GO:0006397">
    <property type="term" value="P:mRNA processing"/>
    <property type="evidence" value="ECO:0007669"/>
    <property type="project" value="UniProtKB-KW"/>
</dbReference>
<name>A0AAV6WN36_9LAMI</name>
<evidence type="ECO:0000256" key="12">
    <source>
        <dbReference type="ARBA" id="ARBA00022884"/>
    </source>
</evidence>
<protein>
    <recommendedName>
        <fullName evidence="20">Carboxypeptidase</fullName>
        <ecNumber evidence="20">3.4.16.-</ecNumber>
    </recommendedName>
</protein>
<evidence type="ECO:0000256" key="9">
    <source>
        <dbReference type="ARBA" id="ARBA00022729"/>
    </source>
</evidence>
<feature type="domain" description="RRM" evidence="22">
    <location>
        <begin position="90"/>
        <end position="170"/>
    </location>
</feature>
<comment type="subunit">
    <text evidence="18">Interacts with the poly(A) tail of mRNA in nucleus.</text>
</comment>
<proteinExistence type="inferred from homology"/>
<comment type="similarity">
    <text evidence="4 20">Belongs to the peptidase S10 family.</text>
</comment>
<evidence type="ECO:0000256" key="20">
    <source>
        <dbReference type="RuleBase" id="RU361156"/>
    </source>
</evidence>
<keyword evidence="6 20" id="KW-0121">Carboxypeptidase</keyword>
<keyword evidence="13" id="KW-1015">Disulfide bond</keyword>
<organism evidence="23 24">
    <name type="scientific">Buddleja alternifolia</name>
    <dbReference type="NCBI Taxonomy" id="168488"/>
    <lineage>
        <taxon>Eukaryota</taxon>
        <taxon>Viridiplantae</taxon>
        <taxon>Streptophyta</taxon>
        <taxon>Embryophyta</taxon>
        <taxon>Tracheophyta</taxon>
        <taxon>Spermatophyta</taxon>
        <taxon>Magnoliopsida</taxon>
        <taxon>eudicotyledons</taxon>
        <taxon>Gunneridae</taxon>
        <taxon>Pentapetalae</taxon>
        <taxon>asterids</taxon>
        <taxon>lamiids</taxon>
        <taxon>Lamiales</taxon>
        <taxon>Scrophulariaceae</taxon>
        <taxon>Buddlejeae</taxon>
        <taxon>Buddleja</taxon>
    </lineage>
</organism>
<dbReference type="PANTHER" id="PTHR11802:SF460">
    <property type="entry name" value="CARBOXYPEPTIDASE"/>
    <property type="match status" value="1"/>
</dbReference>
<feature type="domain" description="RRM" evidence="22">
    <location>
        <begin position="183"/>
        <end position="262"/>
    </location>
</feature>
<comment type="similarity">
    <text evidence="17">Belongs to the polyadenylate-binding RBP47 family.</text>
</comment>
<dbReference type="EC" id="3.4.16.-" evidence="20"/>
<evidence type="ECO:0000313" key="24">
    <source>
        <dbReference type="Proteomes" id="UP000826271"/>
    </source>
</evidence>
<dbReference type="SUPFAM" id="SSF53474">
    <property type="entry name" value="alpha/beta-Hydrolases"/>
    <property type="match status" value="2"/>
</dbReference>
<dbReference type="InterPro" id="IPR000504">
    <property type="entry name" value="RRM_dom"/>
</dbReference>
<feature type="domain" description="RRM" evidence="22">
    <location>
        <begin position="299"/>
        <end position="371"/>
    </location>
</feature>
<gene>
    <name evidence="23" type="ORF">BUALT_Bualt15G0034700</name>
</gene>
<dbReference type="PROSITE" id="PS00131">
    <property type="entry name" value="CARBOXYPEPT_SER_SER"/>
    <property type="match status" value="2"/>
</dbReference>
<dbReference type="GO" id="GO:0005773">
    <property type="term" value="C:vacuole"/>
    <property type="evidence" value="ECO:0007669"/>
    <property type="project" value="TreeGrafter"/>
</dbReference>
<dbReference type="FunFam" id="3.40.50.11320:FF:000002">
    <property type="entry name" value="Carboxypeptidase"/>
    <property type="match status" value="1"/>
</dbReference>
<dbReference type="Gene3D" id="3.40.50.1820">
    <property type="entry name" value="alpha/beta hydrolase"/>
    <property type="match status" value="3"/>
</dbReference>
<evidence type="ECO:0000256" key="15">
    <source>
        <dbReference type="ARBA" id="ARBA00023242"/>
    </source>
</evidence>
<dbReference type="Proteomes" id="UP000826271">
    <property type="component" value="Unassembled WGS sequence"/>
</dbReference>
<dbReference type="CDD" id="cd12346">
    <property type="entry name" value="RRM3_NGR1_NAM8_like"/>
    <property type="match status" value="1"/>
</dbReference>
<evidence type="ECO:0000256" key="1">
    <source>
        <dbReference type="ARBA" id="ARBA00004123"/>
    </source>
</evidence>
<dbReference type="Gene3D" id="3.40.50.11320">
    <property type="match status" value="2"/>
</dbReference>
<evidence type="ECO:0000256" key="13">
    <source>
        <dbReference type="ARBA" id="ARBA00023157"/>
    </source>
</evidence>
<dbReference type="GO" id="GO:0005634">
    <property type="term" value="C:nucleus"/>
    <property type="evidence" value="ECO:0007669"/>
    <property type="project" value="UniProtKB-SubCell"/>
</dbReference>
<comment type="function">
    <text evidence="16">Heterogeneous nuclear ribonucleoprotein (hnRNP)-protein binding the poly(A) tail of mRNA and probably involved in some steps of pre-mRNA maturation.</text>
</comment>
<dbReference type="Pfam" id="PF00076">
    <property type="entry name" value="RRM_1"/>
    <property type="match status" value="3"/>
</dbReference>
<dbReference type="GO" id="GO:0006508">
    <property type="term" value="P:proteolysis"/>
    <property type="evidence" value="ECO:0007669"/>
    <property type="project" value="UniProtKB-KW"/>
</dbReference>
<keyword evidence="8 20" id="KW-0645">Protease</keyword>
<dbReference type="FunFam" id="3.30.70.330:FF:000103">
    <property type="entry name" value="Polyadenylate-binding protein RBP47B"/>
    <property type="match status" value="1"/>
</dbReference>
<dbReference type="CDD" id="cd12345">
    <property type="entry name" value="RRM2_SECp43_like"/>
    <property type="match status" value="1"/>
</dbReference>
<evidence type="ECO:0000256" key="8">
    <source>
        <dbReference type="ARBA" id="ARBA00022670"/>
    </source>
</evidence>
<dbReference type="AlphaFoldDB" id="A0AAV6WN36"/>
<keyword evidence="9" id="KW-0732">Signal</keyword>
<comment type="caution">
    <text evidence="23">The sequence shown here is derived from an EMBL/GenBank/DDBJ whole genome shotgun (WGS) entry which is preliminary data.</text>
</comment>
<dbReference type="InterPro" id="IPR001563">
    <property type="entry name" value="Peptidase_S10"/>
</dbReference>
<dbReference type="GO" id="GO:0005576">
    <property type="term" value="C:extracellular region"/>
    <property type="evidence" value="ECO:0007669"/>
    <property type="project" value="UniProtKB-SubCell"/>
</dbReference>
<dbReference type="EMBL" id="WHWC01000015">
    <property type="protein sequence ID" value="KAG8368333.1"/>
    <property type="molecule type" value="Genomic_DNA"/>
</dbReference>
<dbReference type="InterPro" id="IPR033124">
    <property type="entry name" value="Ser_caboxypep_his_AS"/>
</dbReference>
<evidence type="ECO:0000256" key="7">
    <source>
        <dbReference type="ARBA" id="ARBA00022664"/>
    </source>
</evidence>
<keyword evidence="15" id="KW-0539">Nucleus</keyword>
<comment type="subcellular location">
    <subcellularLocation>
        <location evidence="2">Cytoplasmic granule</location>
    </subcellularLocation>
    <subcellularLocation>
        <location evidence="1">Nucleus</location>
    </subcellularLocation>
    <subcellularLocation>
        <location evidence="3">Secreted</location>
    </subcellularLocation>
</comment>